<sequence>MFKLGQRVIILSDLFEQGLPVGEYGYIIAYDRNADNAFDYVIRVPKANRNFYVPAADVELEEVLMRLEVDRLEREALIDFALATHNEELFKRIMNGDIEDAEEEEIEGEPQTREEFIRQVHLKAWI</sequence>
<organism evidence="1 2">
    <name type="scientific">Paenibacillus albus</name>
    <dbReference type="NCBI Taxonomy" id="2495582"/>
    <lineage>
        <taxon>Bacteria</taxon>
        <taxon>Bacillati</taxon>
        <taxon>Bacillota</taxon>
        <taxon>Bacilli</taxon>
        <taxon>Bacillales</taxon>
        <taxon>Paenibacillaceae</taxon>
        <taxon>Paenibacillus</taxon>
    </lineage>
</organism>
<dbReference type="OrthoDB" id="2883326at2"/>
<dbReference type="RefSeq" id="WP_126019527.1">
    <property type="nucleotide sequence ID" value="NZ_CP034437.1"/>
</dbReference>
<reference evidence="2" key="1">
    <citation type="submission" date="2018-12" db="EMBL/GenBank/DDBJ databases">
        <title>Genome sequence of Peanibacillus sp.</title>
        <authorList>
            <person name="Subramani G."/>
            <person name="Srinivasan S."/>
            <person name="Kim M.K."/>
        </authorList>
    </citation>
    <scope>NUCLEOTIDE SEQUENCE [LARGE SCALE GENOMIC DNA]</scope>
    <source>
        <strain evidence="2">18JY67-1</strain>
    </source>
</reference>
<dbReference type="KEGG" id="palb:EJC50_28540"/>
<evidence type="ECO:0000313" key="2">
    <source>
        <dbReference type="Proteomes" id="UP000272528"/>
    </source>
</evidence>
<proteinExistence type="predicted"/>
<accession>A0A3S9ABR6</accession>
<protein>
    <submittedName>
        <fullName evidence="1">ATPase</fullName>
    </submittedName>
</protein>
<gene>
    <name evidence="1" type="ORF">EJC50_28540</name>
</gene>
<dbReference type="AlphaFoldDB" id="A0A3S9ABR6"/>
<evidence type="ECO:0000313" key="1">
    <source>
        <dbReference type="EMBL" id="AZN43197.1"/>
    </source>
</evidence>
<keyword evidence="2" id="KW-1185">Reference proteome</keyword>
<dbReference type="EMBL" id="CP034437">
    <property type="protein sequence ID" value="AZN43197.1"/>
    <property type="molecule type" value="Genomic_DNA"/>
</dbReference>
<name>A0A3S9ABR6_9BACL</name>
<dbReference type="Proteomes" id="UP000272528">
    <property type="component" value="Chromosome"/>
</dbReference>